<sequence length="28" mass="3354">MDRRIALEYETEWDGTRGTLRVTDARLE</sequence>
<gene>
    <name evidence="1" type="ORF">C492_20840</name>
</gene>
<dbReference type="EMBL" id="AOIA01000162">
    <property type="protein sequence ID" value="ELY51567.1"/>
    <property type="molecule type" value="Genomic_DNA"/>
</dbReference>
<dbReference type="AlphaFoldDB" id="L9WQA9"/>
<protein>
    <submittedName>
        <fullName evidence="1">ATP binding protein</fullName>
    </submittedName>
</protein>
<dbReference type="Proteomes" id="UP000011531">
    <property type="component" value="Unassembled WGS sequence"/>
</dbReference>
<accession>L9WQA9</accession>
<comment type="caution">
    <text evidence="1">The sequence shown here is derived from an EMBL/GenBank/DDBJ whole genome shotgun (WGS) entry which is preliminary data.</text>
</comment>
<proteinExistence type="predicted"/>
<organism evidence="1 2">
    <name type="scientific">Natronococcus jeotgali DSM 18795</name>
    <dbReference type="NCBI Taxonomy" id="1227498"/>
    <lineage>
        <taxon>Archaea</taxon>
        <taxon>Methanobacteriati</taxon>
        <taxon>Methanobacteriota</taxon>
        <taxon>Stenosarchaea group</taxon>
        <taxon>Halobacteria</taxon>
        <taxon>Halobacteriales</taxon>
        <taxon>Natrialbaceae</taxon>
        <taxon>Natronococcus</taxon>
    </lineage>
</organism>
<evidence type="ECO:0000313" key="2">
    <source>
        <dbReference type="Proteomes" id="UP000011531"/>
    </source>
</evidence>
<reference evidence="1 2" key="1">
    <citation type="journal article" date="2014" name="PLoS Genet.">
        <title>Phylogenetically driven sequencing of extremely halophilic archaea reveals strategies for static and dynamic osmo-response.</title>
        <authorList>
            <person name="Becker E.A."/>
            <person name="Seitzer P.M."/>
            <person name="Tritt A."/>
            <person name="Larsen D."/>
            <person name="Krusor M."/>
            <person name="Yao A.I."/>
            <person name="Wu D."/>
            <person name="Madern D."/>
            <person name="Eisen J.A."/>
            <person name="Darling A.E."/>
            <person name="Facciotti M.T."/>
        </authorList>
    </citation>
    <scope>NUCLEOTIDE SEQUENCE [LARGE SCALE GENOMIC DNA]</scope>
    <source>
        <strain evidence="1 2">DSM 18795</strain>
    </source>
</reference>
<evidence type="ECO:0000313" key="1">
    <source>
        <dbReference type="EMBL" id="ELY51567.1"/>
    </source>
</evidence>
<name>L9WQA9_9EURY</name>
<keyword evidence="2" id="KW-1185">Reference proteome</keyword>